<dbReference type="Pfam" id="PF00168">
    <property type="entry name" value="C2"/>
    <property type="match status" value="1"/>
</dbReference>
<feature type="domain" description="C2" evidence="2">
    <location>
        <begin position="1"/>
        <end position="110"/>
    </location>
</feature>
<keyword evidence="3" id="KW-1185">Reference proteome</keyword>
<dbReference type="Proteomes" id="UP001515500">
    <property type="component" value="Chromosome 11"/>
</dbReference>
<dbReference type="PANTHER" id="PTHR32246">
    <property type="entry name" value="INGRESSION PROTEIN FIC1"/>
    <property type="match status" value="1"/>
</dbReference>
<feature type="region of interest" description="Disordered" evidence="1">
    <location>
        <begin position="205"/>
        <end position="235"/>
    </location>
</feature>
<dbReference type="AlphaFoldDB" id="A0AB40C4Y4"/>
<dbReference type="GO" id="GO:0006952">
    <property type="term" value="P:defense response"/>
    <property type="evidence" value="ECO:0007669"/>
    <property type="project" value="InterPro"/>
</dbReference>
<dbReference type="SUPFAM" id="SSF49562">
    <property type="entry name" value="C2 domain (Calcium/lipid-binding domain, CaLB)"/>
    <property type="match status" value="1"/>
</dbReference>
<dbReference type="SMART" id="SM00239">
    <property type="entry name" value="C2"/>
    <property type="match status" value="1"/>
</dbReference>
<dbReference type="Gene3D" id="2.60.40.150">
    <property type="entry name" value="C2 domain"/>
    <property type="match status" value="1"/>
</dbReference>
<proteinExistence type="predicted"/>
<dbReference type="PANTHER" id="PTHR32246:SF20">
    <property type="entry name" value="CALCIUM-DEPENDENT LIPID-BINDING (CALB DOMAIN) FAMILY PROTEIN"/>
    <property type="match status" value="1"/>
</dbReference>
<name>A0AB40C4Y4_DIOCR</name>
<dbReference type="InterPro" id="IPR044750">
    <property type="entry name" value="C2_SRC2/BAP"/>
</dbReference>
<evidence type="ECO:0000313" key="3">
    <source>
        <dbReference type="Proteomes" id="UP001515500"/>
    </source>
</evidence>
<accession>A0AB40C4Y4</accession>
<reference evidence="4" key="1">
    <citation type="submission" date="2025-08" db="UniProtKB">
        <authorList>
            <consortium name="RefSeq"/>
        </authorList>
    </citation>
    <scope>IDENTIFICATION</scope>
</reference>
<dbReference type="RefSeq" id="XP_039134831.1">
    <property type="nucleotide sequence ID" value="XM_039278897.1"/>
</dbReference>
<evidence type="ECO:0000256" key="1">
    <source>
        <dbReference type="SAM" id="MobiDB-lite"/>
    </source>
</evidence>
<organism evidence="3 4">
    <name type="scientific">Dioscorea cayennensis subsp. rotundata</name>
    <name type="common">White Guinea yam</name>
    <name type="synonym">Dioscorea rotundata</name>
    <dbReference type="NCBI Taxonomy" id="55577"/>
    <lineage>
        <taxon>Eukaryota</taxon>
        <taxon>Viridiplantae</taxon>
        <taxon>Streptophyta</taxon>
        <taxon>Embryophyta</taxon>
        <taxon>Tracheophyta</taxon>
        <taxon>Spermatophyta</taxon>
        <taxon>Magnoliopsida</taxon>
        <taxon>Liliopsida</taxon>
        <taxon>Dioscoreales</taxon>
        <taxon>Dioscoreaceae</taxon>
        <taxon>Dioscorea</taxon>
    </lineage>
</organism>
<dbReference type="InterPro" id="IPR000008">
    <property type="entry name" value="C2_dom"/>
</dbReference>
<evidence type="ECO:0000313" key="4">
    <source>
        <dbReference type="RefSeq" id="XP_039134831.1"/>
    </source>
</evidence>
<gene>
    <name evidence="4" type="primary">LOC120272140</name>
</gene>
<dbReference type="PROSITE" id="PS50004">
    <property type="entry name" value="C2"/>
    <property type="match status" value="1"/>
</dbReference>
<evidence type="ECO:0000259" key="2">
    <source>
        <dbReference type="PROSITE" id="PS50004"/>
    </source>
</evidence>
<dbReference type="InterPro" id="IPR035892">
    <property type="entry name" value="C2_domain_sf"/>
</dbReference>
<sequence>MASRYEVEVTISSARDLKNVNWRHGDLKPYVVVWVDPAAKSSTKADVDGDTDPVWDEKLIIPLGDRSIQDAVLSIDVVHAGTAEDVKPLIGSARLPLREVVDEGGFGGKVSRSLKLKRPSGRPHGRIEVKVAVKEPARYYDPYPAPYGAGVSRDYRDPYGYAPQPYSAPASSGYPYAAPPSGYPSAPPPSGYPYGAAAPPPPMGAYDQARYGTAAPPPPMGAYDQARYGTAPPPPPMGAYGQAGYGAAPVEKKKSGMGMGTGLAVGAAAGVLGGLALAEGVDYLEDKVADDAAEKVEDDLGYSYGDDDY</sequence>
<dbReference type="GeneID" id="120272140"/>
<protein>
    <submittedName>
        <fullName evidence="4">LOW QUALITY PROTEIN: protein SRC2 homolog</fullName>
    </submittedName>
</protein>
<dbReference type="CDD" id="cd04051">
    <property type="entry name" value="C2_SRC2_like"/>
    <property type="match status" value="1"/>
</dbReference>